<protein>
    <submittedName>
        <fullName evidence="7">NAD(P)H-hydrate dehydratase</fullName>
    </submittedName>
</protein>
<sequence length="287" mass="30337">EVTKDILKNIYKERLADSKKYDFGLLIVIGGSDFYSGSPALSAMAAFKSGVDMVRIIAPKRAADIIASFSPNLAAYPLEGNWLERKHLATLLTLTESAKAVSYGKTAVVIGGGMGRSQDTQDAILEYLEEVSVPAVIDADAIHAVGKKPEIISGKPFLITPHTYEFFVLTGREVYKLSDGEKIKAVQEEAARLQTTILLKGAIDIISDGKEVALNKTGTPLMIVGGTGDTLAGVAGALVARGIAPFTAAQAAAFINGRAGELAGKKLGESMTATDLIEEIPNVLPKF</sequence>
<dbReference type="HAMAP" id="MF_01965">
    <property type="entry name" value="NADHX_dehydratase"/>
    <property type="match status" value="1"/>
</dbReference>
<dbReference type="GO" id="GO:0110051">
    <property type="term" value="P:metabolite repair"/>
    <property type="evidence" value="ECO:0007669"/>
    <property type="project" value="TreeGrafter"/>
</dbReference>
<dbReference type="GO" id="GO:0005524">
    <property type="term" value="F:ATP binding"/>
    <property type="evidence" value="ECO:0007669"/>
    <property type="project" value="UniProtKB-KW"/>
</dbReference>
<evidence type="ECO:0000256" key="2">
    <source>
        <dbReference type="ARBA" id="ARBA00022840"/>
    </source>
</evidence>
<dbReference type="EMBL" id="PFVS01000083">
    <property type="protein sequence ID" value="PJA82958.1"/>
    <property type="molecule type" value="Genomic_DNA"/>
</dbReference>
<evidence type="ECO:0000313" key="8">
    <source>
        <dbReference type="Proteomes" id="UP000230178"/>
    </source>
</evidence>
<name>A0A2M7Z352_9BACT</name>
<feature type="non-terminal residue" evidence="7">
    <location>
        <position position="1"/>
    </location>
</feature>
<evidence type="ECO:0000256" key="5">
    <source>
        <dbReference type="ARBA" id="ARBA00023239"/>
    </source>
</evidence>
<dbReference type="PROSITE" id="PS51383">
    <property type="entry name" value="YJEF_C_3"/>
    <property type="match status" value="1"/>
</dbReference>
<accession>A0A2M7Z352</accession>
<dbReference type="GO" id="GO:0016836">
    <property type="term" value="F:hydro-lyase activity"/>
    <property type="evidence" value="ECO:0007669"/>
    <property type="project" value="InterPro"/>
</dbReference>
<keyword evidence="2" id="KW-0067">ATP-binding</keyword>
<reference evidence="8" key="1">
    <citation type="submission" date="2017-09" db="EMBL/GenBank/DDBJ databases">
        <title>Depth-based differentiation of microbial function through sediment-hosted aquifers and enrichment of novel symbionts in the deep terrestrial subsurface.</title>
        <authorList>
            <person name="Probst A.J."/>
            <person name="Ladd B."/>
            <person name="Jarett J.K."/>
            <person name="Geller-Mcgrath D.E."/>
            <person name="Sieber C.M.K."/>
            <person name="Emerson J.B."/>
            <person name="Anantharaman K."/>
            <person name="Thomas B.C."/>
            <person name="Malmstrom R."/>
            <person name="Stieglmeier M."/>
            <person name="Klingl A."/>
            <person name="Woyke T."/>
            <person name="Ryan C.M."/>
            <person name="Banfield J.F."/>
        </authorList>
    </citation>
    <scope>NUCLEOTIDE SEQUENCE [LARGE SCALE GENOMIC DNA]</scope>
</reference>
<keyword evidence="1" id="KW-0547">Nucleotide-binding</keyword>
<evidence type="ECO:0000256" key="1">
    <source>
        <dbReference type="ARBA" id="ARBA00022741"/>
    </source>
</evidence>
<dbReference type="Pfam" id="PF01256">
    <property type="entry name" value="Carb_kinase"/>
    <property type="match status" value="1"/>
</dbReference>
<evidence type="ECO:0000259" key="6">
    <source>
        <dbReference type="PROSITE" id="PS51383"/>
    </source>
</evidence>
<evidence type="ECO:0000256" key="3">
    <source>
        <dbReference type="ARBA" id="ARBA00022857"/>
    </source>
</evidence>
<dbReference type="AlphaFoldDB" id="A0A2M7Z352"/>
<dbReference type="SUPFAM" id="SSF53613">
    <property type="entry name" value="Ribokinase-like"/>
    <property type="match status" value="1"/>
</dbReference>
<dbReference type="PANTHER" id="PTHR12592:SF0">
    <property type="entry name" value="ATP-DEPENDENT (S)-NAD(P)H-HYDRATE DEHYDRATASE"/>
    <property type="match status" value="1"/>
</dbReference>
<keyword evidence="4" id="KW-0520">NAD</keyword>
<keyword evidence="3" id="KW-0521">NADP</keyword>
<dbReference type="NCBIfam" id="TIGR00196">
    <property type="entry name" value="yjeF_cterm"/>
    <property type="match status" value="1"/>
</dbReference>
<dbReference type="PANTHER" id="PTHR12592">
    <property type="entry name" value="ATP-DEPENDENT (S)-NAD(P)H-HYDRATE DEHYDRATASE FAMILY MEMBER"/>
    <property type="match status" value="1"/>
</dbReference>
<evidence type="ECO:0000313" key="7">
    <source>
        <dbReference type="EMBL" id="PJA82958.1"/>
    </source>
</evidence>
<gene>
    <name evidence="7" type="ORF">CO146_02110</name>
</gene>
<evidence type="ECO:0000256" key="4">
    <source>
        <dbReference type="ARBA" id="ARBA00023027"/>
    </source>
</evidence>
<organism evidence="7 8">
    <name type="scientific">Candidatus Nealsonbacteria bacterium CG_4_9_14_3_um_filter_37_29</name>
    <dbReference type="NCBI Taxonomy" id="1974696"/>
    <lineage>
        <taxon>Bacteria</taxon>
        <taxon>Candidatus Nealsoniibacteriota</taxon>
    </lineage>
</organism>
<proteinExistence type="inferred from homology"/>
<dbReference type="InterPro" id="IPR029056">
    <property type="entry name" value="Ribokinase-like"/>
</dbReference>
<comment type="caution">
    <text evidence="7">The sequence shown here is derived from an EMBL/GenBank/DDBJ whole genome shotgun (WGS) entry which is preliminary data.</text>
</comment>
<dbReference type="CDD" id="cd01171">
    <property type="entry name" value="YXKO-related"/>
    <property type="match status" value="1"/>
</dbReference>
<dbReference type="Gene3D" id="3.40.1190.20">
    <property type="match status" value="1"/>
</dbReference>
<dbReference type="InterPro" id="IPR000631">
    <property type="entry name" value="CARKD"/>
</dbReference>
<keyword evidence="5" id="KW-0456">Lyase</keyword>
<feature type="domain" description="YjeF C-terminal" evidence="6">
    <location>
        <begin position="3"/>
        <end position="287"/>
    </location>
</feature>
<dbReference type="Proteomes" id="UP000230178">
    <property type="component" value="Unassembled WGS sequence"/>
</dbReference>